<dbReference type="EMBL" id="CP076676">
    <property type="protein sequence ID" value="UYO41847.1"/>
    <property type="molecule type" value="Genomic_DNA"/>
</dbReference>
<keyword evidence="2 3" id="KW-0802">TPR repeat</keyword>
<dbReference type="AlphaFoldDB" id="A0AAX3E478"/>
<keyword evidence="1" id="KW-0677">Repeat</keyword>
<dbReference type="Pfam" id="PF01075">
    <property type="entry name" value="Glyco_transf_9"/>
    <property type="match status" value="1"/>
</dbReference>
<dbReference type="InterPro" id="IPR051685">
    <property type="entry name" value="Ycf3/AcsC/BcsC/TPR_MFPF"/>
</dbReference>
<evidence type="ECO:0000313" key="6">
    <source>
        <dbReference type="Proteomes" id="UP001163166"/>
    </source>
</evidence>
<dbReference type="Proteomes" id="UP001163166">
    <property type="component" value="Chromosome"/>
</dbReference>
<feature type="region of interest" description="Disordered" evidence="4">
    <location>
        <begin position="1"/>
        <end position="23"/>
    </location>
</feature>
<dbReference type="PROSITE" id="PS50293">
    <property type="entry name" value="TPR_REGION"/>
    <property type="match status" value="1"/>
</dbReference>
<evidence type="ECO:0000256" key="1">
    <source>
        <dbReference type="ARBA" id="ARBA00022737"/>
    </source>
</evidence>
<dbReference type="InterPro" id="IPR011990">
    <property type="entry name" value="TPR-like_helical_dom_sf"/>
</dbReference>
<dbReference type="Pfam" id="PF07719">
    <property type="entry name" value="TPR_2"/>
    <property type="match status" value="1"/>
</dbReference>
<dbReference type="PROSITE" id="PS50005">
    <property type="entry name" value="TPR"/>
    <property type="match status" value="5"/>
</dbReference>
<feature type="repeat" description="TPR" evidence="3">
    <location>
        <begin position="165"/>
        <end position="198"/>
    </location>
</feature>
<reference evidence="5" key="1">
    <citation type="journal article" date="2022" name="Biol. Control">
        <title>In silico genomic analysis of Rhodopseudomonas palustris strains revealed potential biocontrol agents and crop yield enhancers.</title>
        <authorList>
            <person name="Surachat K."/>
            <person name="Kantachote D."/>
            <person name="Deachamag P."/>
            <person name="Wonglapsuwan M."/>
        </authorList>
    </citation>
    <scope>NUCLEOTIDE SEQUENCE</scope>
    <source>
        <strain evidence="5">TLS06</strain>
    </source>
</reference>
<dbReference type="InterPro" id="IPR002201">
    <property type="entry name" value="Glyco_trans_9"/>
</dbReference>
<dbReference type="PANTHER" id="PTHR44943:SF8">
    <property type="entry name" value="TPR REPEAT-CONTAINING PROTEIN MJ0263"/>
    <property type="match status" value="1"/>
</dbReference>
<evidence type="ECO:0000256" key="4">
    <source>
        <dbReference type="SAM" id="MobiDB-lite"/>
    </source>
</evidence>
<name>A0AAX3E478_RHOPL</name>
<evidence type="ECO:0000313" key="5">
    <source>
        <dbReference type="EMBL" id="UYO41847.1"/>
    </source>
</evidence>
<protein>
    <submittedName>
        <fullName evidence="5">Tetratricopeptide repeat protein</fullName>
    </submittedName>
</protein>
<dbReference type="Pfam" id="PF14559">
    <property type="entry name" value="TPR_19"/>
    <property type="match status" value="1"/>
</dbReference>
<dbReference type="RefSeq" id="WP_264076486.1">
    <property type="nucleotide sequence ID" value="NZ_CP076676.1"/>
</dbReference>
<dbReference type="SUPFAM" id="SSF48452">
    <property type="entry name" value="TPR-like"/>
    <property type="match status" value="1"/>
</dbReference>
<dbReference type="SMART" id="SM00028">
    <property type="entry name" value="TPR"/>
    <property type="match status" value="8"/>
</dbReference>
<dbReference type="SUPFAM" id="SSF53756">
    <property type="entry name" value="UDP-Glycosyltransferase/glycogen phosphorylase"/>
    <property type="match status" value="1"/>
</dbReference>
<dbReference type="InterPro" id="IPR013105">
    <property type="entry name" value="TPR_2"/>
</dbReference>
<dbReference type="GO" id="GO:0016757">
    <property type="term" value="F:glycosyltransferase activity"/>
    <property type="evidence" value="ECO:0007669"/>
    <property type="project" value="InterPro"/>
</dbReference>
<feature type="repeat" description="TPR" evidence="3">
    <location>
        <begin position="131"/>
        <end position="164"/>
    </location>
</feature>
<dbReference type="PANTHER" id="PTHR44943">
    <property type="entry name" value="CELLULOSE SYNTHASE OPERON PROTEIN C"/>
    <property type="match status" value="1"/>
</dbReference>
<feature type="repeat" description="TPR" evidence="3">
    <location>
        <begin position="267"/>
        <end position="300"/>
    </location>
</feature>
<evidence type="ECO:0000256" key="2">
    <source>
        <dbReference type="ARBA" id="ARBA00022803"/>
    </source>
</evidence>
<dbReference type="Gene3D" id="3.40.50.2000">
    <property type="entry name" value="Glycogen Phosphorylase B"/>
    <property type="match status" value="1"/>
</dbReference>
<accession>A0AAX3E478</accession>
<proteinExistence type="predicted"/>
<dbReference type="Gene3D" id="1.25.40.10">
    <property type="entry name" value="Tetratricopeptide repeat domain"/>
    <property type="match status" value="4"/>
</dbReference>
<dbReference type="InterPro" id="IPR019734">
    <property type="entry name" value="TPR_rpt"/>
</dbReference>
<feature type="repeat" description="TPR" evidence="3">
    <location>
        <begin position="233"/>
        <end position="266"/>
    </location>
</feature>
<organism evidence="5 6">
    <name type="scientific">Rhodopseudomonas palustris</name>
    <dbReference type="NCBI Taxonomy" id="1076"/>
    <lineage>
        <taxon>Bacteria</taxon>
        <taxon>Pseudomonadati</taxon>
        <taxon>Pseudomonadota</taxon>
        <taxon>Alphaproteobacteria</taxon>
        <taxon>Hyphomicrobiales</taxon>
        <taxon>Nitrobacteraceae</taxon>
        <taxon>Rhodopseudomonas</taxon>
    </lineage>
</organism>
<gene>
    <name evidence="5" type="ORF">KQX62_11360</name>
</gene>
<feature type="repeat" description="TPR" evidence="3">
    <location>
        <begin position="199"/>
        <end position="232"/>
    </location>
</feature>
<dbReference type="SUPFAM" id="SSF48439">
    <property type="entry name" value="Protein prenylyltransferase"/>
    <property type="match status" value="1"/>
</dbReference>
<dbReference type="Pfam" id="PF13432">
    <property type="entry name" value="TPR_16"/>
    <property type="match status" value="2"/>
</dbReference>
<dbReference type="Pfam" id="PF00515">
    <property type="entry name" value="TPR_1"/>
    <property type="match status" value="1"/>
</dbReference>
<sequence length="608" mass="66342">MTGMNRNERRKQAKLAAKDGGPSQQHNIVQQWFAAAVQHHQQGRLAEAEALYRQVLNADARHADAWHLLGVLALQVGRNDIALEMIGKAIAINRTVAAYHGNRGLALDGLGRPAEALASYDAALAIEPRFAEAHCNRAAALITLGRLEDALRAAEAALRLRPDDVNAQINRGNALRDLGRMDEALSAYETVLRTAPDNALAHTNRGIVLKTLGRLDEALACYDAALQANPNLAEAHTNRGVTLKNLLRLDEALAACQKAIQLQPRSAEAHYNLATVLHDQCRLDDALAGYDQALALRPDFAMARWNRACILLSTARFEEGWREHEWRSHRESAPRQFPQPQWGGEAIAGRTLLLHAEQGLGDTLQFLRYVPKVAATGARIILAVPGPLHRLVAQSFPDVVVLDDAGALPAFELHCPLLSLPLCFGTTLDTIPADVPYLSADPAAVARWRERLGAGSRPKVGLVWAGNPRHANDRNRSIAFEQLAPLLDVAGIDWISLQVGPRRADLSGAPAGFMHDVADDLTDFAETAAAVSALDLIVSVDTAVAHLAAALARPVIMAIPFVPDWRWLLAREDSPWYPTVRLVRQTRPQDWDGVVTKLAATLTRFIET</sequence>
<evidence type="ECO:0000256" key="3">
    <source>
        <dbReference type="PROSITE-ProRule" id="PRU00339"/>
    </source>
</evidence>